<dbReference type="InterPro" id="IPR005653">
    <property type="entry name" value="OstA-like_N"/>
</dbReference>
<proteinExistence type="predicted"/>
<feature type="compositionally biased region" description="Polar residues" evidence="1">
    <location>
        <begin position="547"/>
        <end position="560"/>
    </location>
</feature>
<gene>
    <name evidence="3" type="ORF">MQE35_02505</name>
</gene>
<dbReference type="EMBL" id="CP094358">
    <property type="protein sequence ID" value="UOB18180.1"/>
    <property type="molecule type" value="Genomic_DNA"/>
</dbReference>
<organism evidence="3 4">
    <name type="scientific">Abyssalbus ytuae</name>
    <dbReference type="NCBI Taxonomy" id="2926907"/>
    <lineage>
        <taxon>Bacteria</taxon>
        <taxon>Pseudomonadati</taxon>
        <taxon>Bacteroidota</taxon>
        <taxon>Flavobacteriia</taxon>
        <taxon>Flavobacteriales</taxon>
        <taxon>Flavobacteriaceae</taxon>
        <taxon>Abyssalbus</taxon>
    </lineage>
</organism>
<feature type="region of interest" description="Disordered" evidence="1">
    <location>
        <begin position="516"/>
        <end position="573"/>
    </location>
</feature>
<evidence type="ECO:0000259" key="2">
    <source>
        <dbReference type="Pfam" id="PF13100"/>
    </source>
</evidence>
<dbReference type="Gene3D" id="2.60.450.10">
    <property type="entry name" value="Lipopolysaccharide (LPS) transport protein A like domain"/>
    <property type="match status" value="2"/>
</dbReference>
<evidence type="ECO:0000313" key="4">
    <source>
        <dbReference type="Proteomes" id="UP000831290"/>
    </source>
</evidence>
<keyword evidence="4" id="KW-1185">Reference proteome</keyword>
<sequence>MRKIHILIFLVLNCAVSFSQETKKIDIVEGRNFSKDEDKYPGAAIFSKDNLGQVQFRHEGVDLWCDLAIYYQTENRIKAYGNIFFQQGDSIKMNSEYIEYEGDTKLAIARDKVVLRNNSTTLNTEELRFDRNIQEAYYDTFGTVKDSVNTLTSNKGRYYLSLKKYEFKSDVKVVSPDQTINSARMDYYSESKRVYMYGPSTVTGEDYKFYCERGFYDTYSENGYGLKNTRIDYNNRIIYGDSLYFDKTREFASATNNIKVIDTVNKGVVKGHYAEVYKAKDSVFVTKRAVAISLVEKDSLYIHGDTLMVTGKENARIIRAFHKARLFKTDLSGKCDSIHHTQANGITQMIKDPILWSGENQMTGDSIHLISSLETEKLDSLKVINNAFIIQKDSLSEDGYNQIKGKDLFGKFIDNELRVVDIVKNAELIYYLWNDKNEFIGIDKRVCGKIQFTLQDNQIDEVTSYIDVDGNIFPDDQLPVNSRKFRGFIWRGDERMNTVNDIFDEEDNIELVKIHGVDNPIDPDTPDEKAEEENRDLKIEEKKKDNSISSQTPGSKTITTLKKDVSGQKQSEP</sequence>
<feature type="compositionally biased region" description="Basic and acidic residues" evidence="1">
    <location>
        <begin position="561"/>
        <end position="573"/>
    </location>
</feature>
<evidence type="ECO:0000256" key="1">
    <source>
        <dbReference type="SAM" id="MobiDB-lite"/>
    </source>
</evidence>
<name>A0A9E6ZPJ0_9FLAO</name>
<evidence type="ECO:0000313" key="3">
    <source>
        <dbReference type="EMBL" id="UOB18180.1"/>
    </source>
</evidence>
<dbReference type="Proteomes" id="UP000831290">
    <property type="component" value="Chromosome"/>
</dbReference>
<dbReference type="KEGG" id="fbm:MQE35_02505"/>
<accession>A0A9E6ZPJ0</accession>
<feature type="domain" description="Organic solvent tolerance-like N-terminal" evidence="2">
    <location>
        <begin position="51"/>
        <end position="182"/>
    </location>
</feature>
<dbReference type="AlphaFoldDB" id="A0A9E6ZPJ0"/>
<dbReference type="Pfam" id="PF13100">
    <property type="entry name" value="OstA_2"/>
    <property type="match status" value="1"/>
</dbReference>
<feature type="compositionally biased region" description="Basic and acidic residues" evidence="1">
    <location>
        <begin position="535"/>
        <end position="546"/>
    </location>
</feature>
<dbReference type="RefSeq" id="WP_255844208.1">
    <property type="nucleotide sequence ID" value="NZ_CP094358.1"/>
</dbReference>
<reference evidence="3" key="1">
    <citation type="submission" date="2022-03" db="EMBL/GenBank/DDBJ databases">
        <title>Description of Abyssus ytuae gen. nov., sp. nov., a novel member of the family Flavobacteriaceae isolated from the sediment of Mariana Trench.</title>
        <authorList>
            <person name="Zhang J."/>
            <person name="Xu X."/>
        </authorList>
    </citation>
    <scope>NUCLEOTIDE SEQUENCE</scope>
    <source>
        <strain evidence="3">MT3330</strain>
    </source>
</reference>
<protein>
    <submittedName>
        <fullName evidence="3">OstA-like protein</fullName>
    </submittedName>
</protein>